<keyword evidence="8" id="KW-1185">Reference proteome</keyword>
<evidence type="ECO:0000256" key="1">
    <source>
        <dbReference type="ARBA" id="ARBA00004308"/>
    </source>
</evidence>
<evidence type="ECO:0000313" key="7">
    <source>
        <dbReference type="EMBL" id="KJE95353.1"/>
    </source>
</evidence>
<dbReference type="SUPFAM" id="SSF48371">
    <property type="entry name" value="ARM repeat"/>
    <property type="match status" value="1"/>
</dbReference>
<evidence type="ECO:0000256" key="5">
    <source>
        <dbReference type="PROSITE-ProRule" id="PRU00103"/>
    </source>
</evidence>
<evidence type="ECO:0000313" key="8">
    <source>
        <dbReference type="Proteomes" id="UP000008743"/>
    </source>
</evidence>
<evidence type="ECO:0000256" key="3">
    <source>
        <dbReference type="ARBA" id="ARBA00022737"/>
    </source>
</evidence>
<feature type="repeat" description="HEAT" evidence="5">
    <location>
        <begin position="94"/>
        <end position="129"/>
    </location>
</feature>
<dbReference type="RefSeq" id="XP_004345398.1">
    <property type="nucleotide sequence ID" value="XM_004345348.2"/>
</dbReference>
<dbReference type="InterPro" id="IPR011989">
    <property type="entry name" value="ARM-like"/>
</dbReference>
<dbReference type="Pfam" id="PF12755">
    <property type="entry name" value="Vac14_Fab1_bd"/>
    <property type="match status" value="1"/>
</dbReference>
<dbReference type="InterPro" id="IPR016024">
    <property type="entry name" value="ARM-type_fold"/>
</dbReference>
<keyword evidence="4" id="KW-0472">Membrane</keyword>
<accession>A0A0D2WU46</accession>
<sequence length="693" mass="78345">MDKNADFAPLNANIVRALSDKLYEKRKVAALEIEKIVRQLQDSKDSNKIAKVITLLRQDFAFSANGNNRKGGLIGLAATAIALGQSITFYLEELIPPVLSCFSDQDSRVRYYACESLFNISKVARGDVLPYFNEIFDGLSKLSADPDLNVKNGAELLDRLIKDVVTESTNFDVEKFIPLLKERINTVHPYVRQFLVNWIITLDSVQTIDMLFYLPHFLDGLFKILSEPSKEIRKMTETALGEFLREIKTAYDVNFAAMVEILVKHCLATDYLTQLTALNWIREFIGLAKRNMVPFNAKLLSAILPCLAHENDEIRDAAVLVNKALMKLISDTEEEISTRESQASGSKEEPADDHINATVDVLTHQFINESVETRVAALRWILMLHSKAPKKIVALVEELFPALLKTLSDFSDKVVLLDLEVLAEITSYSPNENRSTPEATTEYFLNFMRSLLSLFSTDRMLMEKRGPFIIRQLCLLLNPDKIFRALADILLREEDLEFASRMVQSLTLILLTAPELTDFRQRFKNLEVAANQSLFETLYNCWCHNPVSTFALCYLAQVYPHACDLIQRFGDLDVTASLLVEVDKLIQLLESPIFTYLRLQLLEPERHPFLVKSLYGLLMLLPQSAAFKTLYHRLKCIPNIYAFSSVPAGPKSPAPAAPAAGRVDFGALLAQFDAVQKKHALPTRKARADRESR</sequence>
<dbReference type="PANTHER" id="PTHR16023:SF0">
    <property type="entry name" value="PROTEIN VAC14 HOMOLOG"/>
    <property type="match status" value="1"/>
</dbReference>
<dbReference type="Gene3D" id="1.25.10.10">
    <property type="entry name" value="Leucine-rich Repeat Variant"/>
    <property type="match status" value="2"/>
</dbReference>
<dbReference type="GO" id="GO:0006661">
    <property type="term" value="P:phosphatidylinositol biosynthetic process"/>
    <property type="evidence" value="ECO:0007669"/>
    <property type="project" value="InterPro"/>
</dbReference>
<comment type="subcellular location">
    <subcellularLocation>
        <location evidence="1">Endomembrane system</location>
    </subcellularLocation>
</comment>
<dbReference type="InterPro" id="IPR021841">
    <property type="entry name" value="VAC14_Fig4p-bd"/>
</dbReference>
<feature type="domain" description="Vacuolar protein 14 C-terminal Fig4-binding" evidence="6">
    <location>
        <begin position="460"/>
        <end position="637"/>
    </location>
</feature>
<dbReference type="eggNOG" id="KOG0212">
    <property type="taxonomic scope" value="Eukaryota"/>
</dbReference>
<dbReference type="InParanoid" id="A0A0D2WU46"/>
<evidence type="ECO:0000256" key="2">
    <source>
        <dbReference type="ARBA" id="ARBA00010225"/>
    </source>
</evidence>
<name>A0A0D2WU46_CAPO3</name>
<dbReference type="AlphaFoldDB" id="A0A0D2WU46"/>
<dbReference type="InterPro" id="IPR021133">
    <property type="entry name" value="HEAT_type_2"/>
</dbReference>
<protein>
    <submittedName>
        <fullName evidence="7">HEAT repeat-containing protein</fullName>
    </submittedName>
</protein>
<dbReference type="Pfam" id="PF11916">
    <property type="entry name" value="Vac14_Fig4_bd"/>
    <property type="match status" value="1"/>
</dbReference>
<evidence type="ECO:0000259" key="6">
    <source>
        <dbReference type="Pfam" id="PF11916"/>
    </source>
</evidence>
<dbReference type="STRING" id="595528.A0A0D2WU46"/>
<dbReference type="EMBL" id="KE346369">
    <property type="protein sequence ID" value="KJE95353.1"/>
    <property type="molecule type" value="Genomic_DNA"/>
</dbReference>
<keyword evidence="3" id="KW-0677">Repeat</keyword>
<evidence type="ECO:0000256" key="4">
    <source>
        <dbReference type="ARBA" id="ARBA00023136"/>
    </source>
</evidence>
<dbReference type="PROSITE" id="PS50077">
    <property type="entry name" value="HEAT_REPEAT"/>
    <property type="match status" value="1"/>
</dbReference>
<gene>
    <name evidence="7" type="ORF">CAOG_005808</name>
</gene>
<dbReference type="Proteomes" id="UP000008743">
    <property type="component" value="Unassembled WGS sequence"/>
</dbReference>
<dbReference type="GO" id="GO:0010008">
    <property type="term" value="C:endosome membrane"/>
    <property type="evidence" value="ECO:0007669"/>
    <property type="project" value="TreeGrafter"/>
</dbReference>
<dbReference type="OMA" id="QCYQHVS"/>
<dbReference type="PANTHER" id="PTHR16023">
    <property type="entry name" value="TAX1 BINDING PROTEIN-RELATED"/>
    <property type="match status" value="1"/>
</dbReference>
<organism evidence="7 8">
    <name type="scientific">Capsaspora owczarzaki (strain ATCC 30864)</name>
    <dbReference type="NCBI Taxonomy" id="595528"/>
    <lineage>
        <taxon>Eukaryota</taxon>
        <taxon>Filasterea</taxon>
        <taxon>Capsaspora</taxon>
    </lineage>
</organism>
<dbReference type="PhylomeDB" id="A0A0D2WU46"/>
<dbReference type="OrthoDB" id="5574975at2759"/>
<comment type="similarity">
    <text evidence="2">Belongs to the VAC14 family.</text>
</comment>
<reference evidence="8" key="1">
    <citation type="submission" date="2011-02" db="EMBL/GenBank/DDBJ databases">
        <title>The Genome Sequence of Capsaspora owczarzaki ATCC 30864.</title>
        <authorList>
            <person name="Russ C."/>
            <person name="Cuomo C."/>
            <person name="Burger G."/>
            <person name="Gray M.W."/>
            <person name="Holland P.W.H."/>
            <person name="King N."/>
            <person name="Lang F.B.F."/>
            <person name="Roger A.J."/>
            <person name="Ruiz-Trillo I."/>
            <person name="Young S.K."/>
            <person name="Zeng Q."/>
            <person name="Gargeya S."/>
            <person name="Alvarado L."/>
            <person name="Berlin A."/>
            <person name="Chapman S.B."/>
            <person name="Chen Z."/>
            <person name="Freedman E."/>
            <person name="Gellesch M."/>
            <person name="Goldberg J."/>
            <person name="Griggs A."/>
            <person name="Gujja S."/>
            <person name="Heilman E."/>
            <person name="Heiman D."/>
            <person name="Howarth C."/>
            <person name="Mehta T."/>
            <person name="Neiman D."/>
            <person name="Pearson M."/>
            <person name="Roberts A."/>
            <person name="Saif S."/>
            <person name="Shea T."/>
            <person name="Shenoy N."/>
            <person name="Sisk P."/>
            <person name="Stolte C."/>
            <person name="Sykes S."/>
            <person name="White J."/>
            <person name="Yandava C."/>
            <person name="Haas B."/>
            <person name="Nusbaum C."/>
            <person name="Birren B."/>
        </authorList>
    </citation>
    <scope>NUCLEOTIDE SEQUENCE</scope>
    <source>
        <strain evidence="8">ATCC 30864</strain>
    </source>
</reference>
<dbReference type="FunCoup" id="A0A0D2WU46">
    <property type="interactions" value="550"/>
</dbReference>
<dbReference type="InterPro" id="IPR026825">
    <property type="entry name" value="Vac14"/>
</dbReference>
<proteinExistence type="inferred from homology"/>
<dbReference type="GO" id="GO:0070772">
    <property type="term" value="C:PAS complex"/>
    <property type="evidence" value="ECO:0007669"/>
    <property type="project" value="InterPro"/>
</dbReference>